<comment type="catalytic activity">
    <reaction evidence="1 10">
        <text>2-(N(omega)-L-arginino)succinate = fumarate + L-arginine</text>
        <dbReference type="Rhea" id="RHEA:24020"/>
        <dbReference type="ChEBI" id="CHEBI:29806"/>
        <dbReference type="ChEBI" id="CHEBI:32682"/>
        <dbReference type="ChEBI" id="CHEBI:57472"/>
        <dbReference type="EC" id="4.3.2.1"/>
    </reaction>
</comment>
<evidence type="ECO:0000313" key="14">
    <source>
        <dbReference type="Proteomes" id="UP000664545"/>
    </source>
</evidence>
<name>A0A939D822_CLOAM</name>
<dbReference type="Proteomes" id="UP000664545">
    <property type="component" value="Unassembled WGS sequence"/>
</dbReference>
<dbReference type="InterPro" id="IPR008948">
    <property type="entry name" value="L-Aspartase-like"/>
</dbReference>
<dbReference type="Gene3D" id="1.10.40.30">
    <property type="entry name" value="Fumarase/aspartase (C-terminal domain)"/>
    <property type="match status" value="1"/>
</dbReference>
<dbReference type="Gene3D" id="1.10.275.10">
    <property type="entry name" value="Fumarase/aspartase (N-terminal domain)"/>
    <property type="match status" value="1"/>
</dbReference>
<evidence type="ECO:0000256" key="8">
    <source>
        <dbReference type="ARBA" id="ARBA00022605"/>
    </source>
</evidence>
<sequence length="453" mass="51130">MKLWKGRFSKEATSSANEFNASIEFDQRLYKQDITGSIAHAKMLAKQGILDSSDAQLIEKTMLDILKEIEDGKITFTIEQEDIHMNIESILTQRIGQPGKRLHTARSRNDQVAVDIRLYLKDEINEIGKLLEALKDTLYTLAKNNQDTVMPGYTHLQRAQPVTLAHHLLAYYQMFKRDEERFSDCLKRTDSLPLGSGALAGTTYHTDRDFLAQELGFANVCPNSMDAVSDRDFAVEFLSCSSICMMHLSRFCEELILWSTTEFNFIEMDDAFSTGSSIMPQKKNPDMAELIRGKTGRVYGDLMTLLTIMKGLPLAYNKDMQEDKLPLFDAVDTLKASLSIFTEMISTMKVNIEKMEKAVKSGFMNATDAADYLVAKGLPFRDCHEVIGKIVLYCIHAGKAIEELSLEELKGFSDLFDQDIYESIDIRACIAAKKSKGSTSFESVKEQLNQIKK</sequence>
<dbReference type="InterPro" id="IPR024083">
    <property type="entry name" value="Fumarase/histidase_N"/>
</dbReference>
<keyword evidence="9 10" id="KW-0456">Lyase</keyword>
<evidence type="ECO:0000259" key="11">
    <source>
        <dbReference type="Pfam" id="PF00206"/>
    </source>
</evidence>
<evidence type="ECO:0000313" key="13">
    <source>
        <dbReference type="EMBL" id="MBN7772937.1"/>
    </source>
</evidence>
<evidence type="ECO:0000256" key="4">
    <source>
        <dbReference type="ARBA" id="ARBA00005552"/>
    </source>
</evidence>
<reference evidence="13" key="1">
    <citation type="submission" date="2021-02" db="EMBL/GenBank/DDBJ databases">
        <title>Abyssanaerobacter marinus gen.nov., sp., nov, anaerobic bacterium isolated from the Onnuri vent field of Indian Ocean and suggestion of Mogibacteriaceae fam. nov., and proposal of reclassification of ambiguous this family's genus member.</title>
        <authorList>
            <person name="Kim Y.J."/>
            <person name="Yang J.-A."/>
        </authorList>
    </citation>
    <scope>NUCLEOTIDE SEQUENCE</scope>
    <source>
        <strain evidence="13">DSM 2634</strain>
    </source>
</reference>
<dbReference type="PRINTS" id="PR00145">
    <property type="entry name" value="ARGSUCLYASE"/>
</dbReference>
<dbReference type="AlphaFoldDB" id="A0A939D822"/>
<evidence type="ECO:0000256" key="10">
    <source>
        <dbReference type="HAMAP-Rule" id="MF_00006"/>
    </source>
</evidence>
<evidence type="ECO:0000256" key="2">
    <source>
        <dbReference type="ARBA" id="ARBA00004496"/>
    </source>
</evidence>
<dbReference type="InterPro" id="IPR009049">
    <property type="entry name" value="Argininosuccinate_lyase"/>
</dbReference>
<evidence type="ECO:0000256" key="5">
    <source>
        <dbReference type="ARBA" id="ARBA00012338"/>
    </source>
</evidence>
<proteinExistence type="inferred from homology"/>
<keyword evidence="7 10" id="KW-0055">Arginine biosynthesis</keyword>
<dbReference type="InterPro" id="IPR029419">
    <property type="entry name" value="Arg_succ_lyase_C"/>
</dbReference>
<dbReference type="PRINTS" id="PR00149">
    <property type="entry name" value="FUMRATELYASE"/>
</dbReference>
<comment type="pathway">
    <text evidence="3 10">Amino-acid biosynthesis; L-arginine biosynthesis; L-arginine from L-ornithine and carbamoyl phosphate: step 3/3.</text>
</comment>
<dbReference type="FunFam" id="1.10.275.10:FF:000002">
    <property type="entry name" value="Argininosuccinate lyase"/>
    <property type="match status" value="1"/>
</dbReference>
<protein>
    <recommendedName>
        <fullName evidence="5 10">Argininosuccinate lyase</fullName>
        <shortName evidence="10">ASAL</shortName>
        <ecNumber evidence="5 10">4.3.2.1</ecNumber>
    </recommendedName>
    <alternativeName>
        <fullName evidence="10">Arginosuccinase</fullName>
    </alternativeName>
</protein>
<dbReference type="Pfam" id="PF00206">
    <property type="entry name" value="Lyase_1"/>
    <property type="match status" value="1"/>
</dbReference>
<dbReference type="RefSeq" id="WP_206581701.1">
    <property type="nucleotide sequence ID" value="NZ_JAFJZZ010000001.1"/>
</dbReference>
<evidence type="ECO:0000256" key="6">
    <source>
        <dbReference type="ARBA" id="ARBA00022490"/>
    </source>
</evidence>
<evidence type="ECO:0000256" key="3">
    <source>
        <dbReference type="ARBA" id="ARBA00004941"/>
    </source>
</evidence>
<dbReference type="Pfam" id="PF14698">
    <property type="entry name" value="ASL_C2"/>
    <property type="match status" value="1"/>
</dbReference>
<dbReference type="CDD" id="cd01359">
    <property type="entry name" value="Argininosuccinate_lyase"/>
    <property type="match status" value="1"/>
</dbReference>
<evidence type="ECO:0000256" key="1">
    <source>
        <dbReference type="ARBA" id="ARBA00000985"/>
    </source>
</evidence>
<keyword evidence="6 10" id="KW-0963">Cytoplasm</keyword>
<dbReference type="EC" id="4.3.2.1" evidence="5 10"/>
<dbReference type="NCBIfam" id="TIGR00838">
    <property type="entry name" value="argH"/>
    <property type="match status" value="1"/>
</dbReference>
<dbReference type="InterPro" id="IPR022761">
    <property type="entry name" value="Fumarate_lyase_N"/>
</dbReference>
<dbReference type="PANTHER" id="PTHR43814">
    <property type="entry name" value="ARGININOSUCCINATE LYASE"/>
    <property type="match status" value="1"/>
</dbReference>
<comment type="subcellular location">
    <subcellularLocation>
        <location evidence="2 10">Cytoplasm</location>
    </subcellularLocation>
</comment>
<keyword evidence="14" id="KW-1185">Reference proteome</keyword>
<dbReference type="GO" id="GO:0004056">
    <property type="term" value="F:argininosuccinate lyase activity"/>
    <property type="evidence" value="ECO:0007669"/>
    <property type="project" value="UniProtKB-UniRule"/>
</dbReference>
<feature type="domain" description="Fumarate lyase N-terminal" evidence="11">
    <location>
        <begin position="6"/>
        <end position="300"/>
    </location>
</feature>
<feature type="domain" description="Argininosuccinate lyase C-terminal" evidence="12">
    <location>
        <begin position="363"/>
        <end position="431"/>
    </location>
</feature>
<comment type="caution">
    <text evidence="13">The sequence shown here is derived from an EMBL/GenBank/DDBJ whole genome shotgun (WGS) entry which is preliminary data.</text>
</comment>
<comment type="similarity">
    <text evidence="10">Belongs to the lyase 1 family. Argininosuccinate lyase subfamily.</text>
</comment>
<organism evidence="13 14">
    <name type="scientific">Clostridium aminobutyricum</name>
    <dbReference type="NCBI Taxonomy" id="33953"/>
    <lineage>
        <taxon>Bacteria</taxon>
        <taxon>Bacillati</taxon>
        <taxon>Bacillota</taxon>
        <taxon>Clostridia</taxon>
        <taxon>Eubacteriales</taxon>
        <taxon>Clostridiaceae</taxon>
        <taxon>Clostridium</taxon>
    </lineage>
</organism>
<evidence type="ECO:0000256" key="9">
    <source>
        <dbReference type="ARBA" id="ARBA00023239"/>
    </source>
</evidence>
<gene>
    <name evidence="10 13" type="primary">argH</name>
    <name evidence="13" type="ORF">JYB65_06125</name>
</gene>
<comment type="similarity">
    <text evidence="4">In the N-terminal section; belongs to the lyase 1 family. Argininosuccinate lyase subfamily.</text>
</comment>
<dbReference type="GO" id="GO:0005829">
    <property type="term" value="C:cytosol"/>
    <property type="evidence" value="ECO:0007669"/>
    <property type="project" value="TreeGrafter"/>
</dbReference>
<keyword evidence="8 10" id="KW-0028">Amino-acid biosynthesis</keyword>
<accession>A0A939D822</accession>
<dbReference type="FunFam" id="1.10.40.30:FF:000001">
    <property type="entry name" value="Argininosuccinate lyase"/>
    <property type="match status" value="1"/>
</dbReference>
<dbReference type="InterPro" id="IPR020557">
    <property type="entry name" value="Fumarate_lyase_CS"/>
</dbReference>
<dbReference type="SUPFAM" id="SSF48557">
    <property type="entry name" value="L-aspartase-like"/>
    <property type="match status" value="1"/>
</dbReference>
<dbReference type="PANTHER" id="PTHR43814:SF1">
    <property type="entry name" value="ARGININOSUCCINATE LYASE"/>
    <property type="match status" value="1"/>
</dbReference>
<dbReference type="Gene3D" id="1.20.200.10">
    <property type="entry name" value="Fumarase/aspartase (Central domain)"/>
    <property type="match status" value="1"/>
</dbReference>
<dbReference type="HAMAP" id="MF_00006">
    <property type="entry name" value="Arg_succ_lyase"/>
    <property type="match status" value="1"/>
</dbReference>
<evidence type="ECO:0000256" key="7">
    <source>
        <dbReference type="ARBA" id="ARBA00022571"/>
    </source>
</evidence>
<dbReference type="EMBL" id="JAFJZZ010000001">
    <property type="protein sequence ID" value="MBN7772937.1"/>
    <property type="molecule type" value="Genomic_DNA"/>
</dbReference>
<dbReference type="GO" id="GO:0042450">
    <property type="term" value="P:L-arginine biosynthetic process via ornithine"/>
    <property type="evidence" value="ECO:0007669"/>
    <property type="project" value="UniProtKB-UniRule"/>
</dbReference>
<dbReference type="FunFam" id="1.20.200.10:FF:000006">
    <property type="entry name" value="Argininosuccinate lyase"/>
    <property type="match status" value="1"/>
</dbReference>
<dbReference type="PROSITE" id="PS00163">
    <property type="entry name" value="FUMARATE_LYASES"/>
    <property type="match status" value="1"/>
</dbReference>
<dbReference type="InterPro" id="IPR000362">
    <property type="entry name" value="Fumarate_lyase_fam"/>
</dbReference>
<evidence type="ECO:0000259" key="12">
    <source>
        <dbReference type="Pfam" id="PF14698"/>
    </source>
</evidence>